<dbReference type="InterPro" id="IPR001626">
    <property type="entry name" value="ABC_TroCD"/>
</dbReference>
<dbReference type="GO" id="GO:0043190">
    <property type="term" value="C:ATP-binding cassette (ABC) transporter complex"/>
    <property type="evidence" value="ECO:0007669"/>
    <property type="project" value="InterPro"/>
</dbReference>
<reference evidence="7" key="1">
    <citation type="submission" date="2020-05" db="EMBL/GenBank/DDBJ databases">
        <authorList>
            <person name="Chiriac C."/>
            <person name="Salcher M."/>
            <person name="Ghai R."/>
            <person name="Kavagutti S V."/>
        </authorList>
    </citation>
    <scope>NUCLEOTIDE SEQUENCE</scope>
</reference>
<dbReference type="GO" id="GO:0010043">
    <property type="term" value="P:response to zinc ion"/>
    <property type="evidence" value="ECO:0007669"/>
    <property type="project" value="TreeGrafter"/>
</dbReference>
<feature type="transmembrane region" description="Helical" evidence="6">
    <location>
        <begin position="176"/>
        <end position="193"/>
    </location>
</feature>
<dbReference type="Gene3D" id="1.10.3470.10">
    <property type="entry name" value="ABC transporter involved in vitamin B12 uptake, BtuC"/>
    <property type="match status" value="1"/>
</dbReference>
<feature type="transmembrane region" description="Helical" evidence="6">
    <location>
        <begin position="72"/>
        <end position="89"/>
    </location>
</feature>
<proteinExistence type="inferred from homology"/>
<evidence type="ECO:0000313" key="7">
    <source>
        <dbReference type="EMBL" id="CAB4777877.1"/>
    </source>
</evidence>
<evidence type="ECO:0000256" key="5">
    <source>
        <dbReference type="ARBA" id="ARBA00023136"/>
    </source>
</evidence>
<organism evidence="7">
    <name type="scientific">freshwater metagenome</name>
    <dbReference type="NCBI Taxonomy" id="449393"/>
    <lineage>
        <taxon>unclassified sequences</taxon>
        <taxon>metagenomes</taxon>
        <taxon>ecological metagenomes</taxon>
    </lineage>
</organism>
<evidence type="ECO:0000256" key="4">
    <source>
        <dbReference type="ARBA" id="ARBA00022989"/>
    </source>
</evidence>
<feature type="transmembrane region" description="Helical" evidence="6">
    <location>
        <begin position="140"/>
        <end position="156"/>
    </location>
</feature>
<keyword evidence="3 6" id="KW-0812">Transmembrane</keyword>
<feature type="transmembrane region" description="Helical" evidence="6">
    <location>
        <begin position="254"/>
        <end position="270"/>
    </location>
</feature>
<dbReference type="SUPFAM" id="SSF81345">
    <property type="entry name" value="ABC transporter involved in vitamin B12 uptake, BtuC"/>
    <property type="match status" value="1"/>
</dbReference>
<keyword evidence="5 6" id="KW-0472">Membrane</keyword>
<name>A0A6J6W573_9ZZZZ</name>
<dbReference type="PANTHER" id="PTHR30477:SF0">
    <property type="entry name" value="METAL TRANSPORT SYSTEM MEMBRANE PROTEIN TM_0125-RELATED"/>
    <property type="match status" value="1"/>
</dbReference>
<sequence>MIAALYSLVMTDLLALPSVQRSLIALIIGGIAMPIVGVFIIGLDVITVRFAVMHMALFGTALGLWIGMEPTLVALVACVLTAIMVAPAADKPGGLAGPMSFLMTISAAAALLVLSISGVNANGAFEILWGSILAVRKQDLLLIILVSVLVLALVAFKRRELALLLFDRELAKCSGIAIGFLTMSVLAVIALSIGSAIRVTGALLVDSITLLPALGARNLASSMSSMMKWAAGLGVVGNVIGFFIALQLDLPPGPVLVLVAGAFTLGTGFVKRGTRTRAMAIH</sequence>
<feature type="transmembrane region" description="Helical" evidence="6">
    <location>
        <begin position="101"/>
        <end position="120"/>
    </location>
</feature>
<comment type="subcellular location">
    <subcellularLocation>
        <location evidence="1">Membrane</location>
        <topology evidence="1">Multi-pass membrane protein</topology>
    </subcellularLocation>
</comment>
<feature type="transmembrane region" description="Helical" evidence="6">
    <location>
        <begin position="229"/>
        <end position="248"/>
    </location>
</feature>
<dbReference type="GO" id="GO:0055085">
    <property type="term" value="P:transmembrane transport"/>
    <property type="evidence" value="ECO:0007669"/>
    <property type="project" value="InterPro"/>
</dbReference>
<dbReference type="Pfam" id="PF00950">
    <property type="entry name" value="ABC-3"/>
    <property type="match status" value="1"/>
</dbReference>
<dbReference type="PANTHER" id="PTHR30477">
    <property type="entry name" value="ABC-TRANSPORTER METAL-BINDING PROTEIN"/>
    <property type="match status" value="1"/>
</dbReference>
<evidence type="ECO:0000256" key="3">
    <source>
        <dbReference type="ARBA" id="ARBA00022692"/>
    </source>
</evidence>
<gene>
    <name evidence="7" type="ORF">UFOPK2921_00660</name>
</gene>
<comment type="similarity">
    <text evidence="2">Belongs to the ABC-3 integral membrane protein family.</text>
</comment>
<dbReference type="AlphaFoldDB" id="A0A6J6W573"/>
<evidence type="ECO:0000256" key="6">
    <source>
        <dbReference type="SAM" id="Phobius"/>
    </source>
</evidence>
<evidence type="ECO:0000256" key="2">
    <source>
        <dbReference type="ARBA" id="ARBA00008034"/>
    </source>
</evidence>
<protein>
    <submittedName>
        <fullName evidence="7">Unannotated protein</fullName>
    </submittedName>
</protein>
<dbReference type="InterPro" id="IPR037294">
    <property type="entry name" value="ABC_BtuC-like"/>
</dbReference>
<accession>A0A6J6W573</accession>
<feature type="transmembrane region" description="Helical" evidence="6">
    <location>
        <begin position="23"/>
        <end position="43"/>
    </location>
</feature>
<evidence type="ECO:0000256" key="1">
    <source>
        <dbReference type="ARBA" id="ARBA00004141"/>
    </source>
</evidence>
<keyword evidence="4 6" id="KW-1133">Transmembrane helix</keyword>
<dbReference type="EMBL" id="CAEZZV010000068">
    <property type="protein sequence ID" value="CAB4777877.1"/>
    <property type="molecule type" value="Genomic_DNA"/>
</dbReference>